<dbReference type="PROSITE" id="PS51903">
    <property type="entry name" value="CLP_R"/>
    <property type="match status" value="1"/>
</dbReference>
<dbReference type="Proteomes" id="UP000318380">
    <property type="component" value="Unassembled WGS sequence"/>
</dbReference>
<dbReference type="OrthoDB" id="3290891at2"/>
<keyword evidence="1" id="KW-0677">Repeat</keyword>
<dbReference type="SUPFAM" id="SSF81923">
    <property type="entry name" value="Double Clp-N motif"/>
    <property type="match status" value="2"/>
</dbReference>
<evidence type="ECO:0000256" key="1">
    <source>
        <dbReference type="PROSITE-ProRule" id="PRU01251"/>
    </source>
</evidence>
<dbReference type="InterPro" id="IPR044217">
    <property type="entry name" value="CLPT1/2"/>
</dbReference>
<dbReference type="Pfam" id="PF02861">
    <property type="entry name" value="Clp_N"/>
    <property type="match status" value="1"/>
</dbReference>
<accession>A0A561BVY2</accession>
<dbReference type="EMBL" id="VIVK01000001">
    <property type="protein sequence ID" value="TWD82993.1"/>
    <property type="molecule type" value="Genomic_DNA"/>
</dbReference>
<dbReference type="AlphaFoldDB" id="A0A561BVY2"/>
<keyword evidence="4" id="KW-1185">Reference proteome</keyword>
<evidence type="ECO:0000259" key="2">
    <source>
        <dbReference type="PROSITE" id="PS51903"/>
    </source>
</evidence>
<dbReference type="Gene3D" id="1.10.1780.10">
    <property type="entry name" value="Clp, N-terminal domain"/>
    <property type="match status" value="1"/>
</dbReference>
<proteinExistence type="predicted"/>
<reference evidence="3 4" key="1">
    <citation type="submission" date="2019-06" db="EMBL/GenBank/DDBJ databases">
        <title>Sequencing the genomes of 1000 actinobacteria strains.</title>
        <authorList>
            <person name="Klenk H.-P."/>
        </authorList>
    </citation>
    <scope>NUCLEOTIDE SEQUENCE [LARGE SCALE GENOMIC DNA]</scope>
    <source>
        <strain evidence="3 4">DSM 24683</strain>
    </source>
</reference>
<dbReference type="InterPro" id="IPR036628">
    <property type="entry name" value="Clp_N_dom_sf"/>
</dbReference>
<gene>
    <name evidence="3" type="ORF">FB561_4144</name>
</gene>
<dbReference type="PANTHER" id="PTHR47016">
    <property type="entry name" value="ATP-DEPENDENT CLP PROTEASE ATP-BINDING SUBUNIT CLPT1, CHLOROPLASTIC"/>
    <property type="match status" value="1"/>
</dbReference>
<comment type="caution">
    <text evidence="3">The sequence shown here is derived from an EMBL/GenBank/DDBJ whole genome shotgun (WGS) entry which is preliminary data.</text>
</comment>
<organism evidence="3 4">
    <name type="scientific">Kribbella amoyensis</name>
    <dbReference type="NCBI Taxonomy" id="996641"/>
    <lineage>
        <taxon>Bacteria</taxon>
        <taxon>Bacillati</taxon>
        <taxon>Actinomycetota</taxon>
        <taxon>Actinomycetes</taxon>
        <taxon>Propionibacteriales</taxon>
        <taxon>Kribbellaceae</taxon>
        <taxon>Kribbella</taxon>
    </lineage>
</organism>
<dbReference type="PANTHER" id="PTHR47016:SF5">
    <property type="entry name" value="CLP DOMAIN SUPERFAMILY PROTEIN"/>
    <property type="match status" value="1"/>
</dbReference>
<dbReference type="RefSeq" id="WP_145808994.1">
    <property type="nucleotide sequence ID" value="NZ_VIVK01000001.1"/>
</dbReference>
<dbReference type="InterPro" id="IPR004176">
    <property type="entry name" value="Clp_R_N"/>
</dbReference>
<name>A0A561BVY2_9ACTN</name>
<protein>
    <submittedName>
        <fullName evidence="3">ClpA/ClpB-like protein</fullName>
    </submittedName>
</protein>
<sequence length="238" mass="25203">MTPVPDLQQLIDLIRTDAGSDDVLAQLATASTTITELTDTSDAALGYFVDQARAAGRSWLEISSVLGVSKQAAHKRFADSASAKPSFERFTARTRSVLEAAPGVARQHNHPFVGTEHLLLALYTQPEGVAAKVLDGRGLTEQAVTDAVQAIAPDGSADQLPADDVALPMTPFAVSVLKYTLDEALGLGHNYIGTEHLLLSLYRHPGGVAAQVLQRLGLNGDAAREAVKAALLELMRAK</sequence>
<feature type="domain" description="Clp R" evidence="2">
    <location>
        <begin position="87"/>
        <end position="233"/>
    </location>
</feature>
<evidence type="ECO:0000313" key="3">
    <source>
        <dbReference type="EMBL" id="TWD82993.1"/>
    </source>
</evidence>
<evidence type="ECO:0000313" key="4">
    <source>
        <dbReference type="Proteomes" id="UP000318380"/>
    </source>
</evidence>